<accession>A0A7G9Y8P9</accession>
<name>A0A7G9Y8P9_9EURY</name>
<dbReference type="AlphaFoldDB" id="A0A7G9Y8P9"/>
<organism evidence="9">
    <name type="scientific">Candidatus Methanogaster sp. ANME-2c ERB4</name>
    <dbReference type="NCBI Taxonomy" id="2759911"/>
    <lineage>
        <taxon>Archaea</taxon>
        <taxon>Methanobacteriati</taxon>
        <taxon>Methanobacteriota</taxon>
        <taxon>Stenosarchaea group</taxon>
        <taxon>Methanomicrobia</taxon>
        <taxon>Methanosarcinales</taxon>
        <taxon>ANME-2 cluster</taxon>
        <taxon>Candidatus Methanogasteraceae</taxon>
        <taxon>Candidatus Methanogaster</taxon>
    </lineage>
</organism>
<gene>
    <name evidence="9" type="ORF">MNAPFPCD_00004</name>
    <name evidence="10" type="ORF">PAACNKLE_00017</name>
</gene>
<evidence type="ECO:0000256" key="5">
    <source>
        <dbReference type="ARBA" id="ARBA00022741"/>
    </source>
</evidence>
<dbReference type="Pfam" id="PF18765">
    <property type="entry name" value="Polbeta"/>
    <property type="match status" value="1"/>
</dbReference>
<keyword evidence="5" id="KW-0547">Nucleotide-binding</keyword>
<keyword evidence="2" id="KW-0808">Transferase</keyword>
<dbReference type="EMBL" id="MT631191">
    <property type="protein sequence ID" value="QNO46481.1"/>
    <property type="molecule type" value="Genomic_DNA"/>
</dbReference>
<keyword evidence="7" id="KW-0460">Magnesium</keyword>
<dbReference type="EMBL" id="MT630961">
    <property type="protein sequence ID" value="QNO44383.1"/>
    <property type="molecule type" value="Genomic_DNA"/>
</dbReference>
<reference evidence="9" key="1">
    <citation type="submission" date="2020-06" db="EMBL/GenBank/DDBJ databases">
        <title>Unique genomic features of the anaerobic methanotrophic archaea.</title>
        <authorList>
            <person name="Chadwick G.L."/>
            <person name="Skennerton C.T."/>
            <person name="Laso-Perez R."/>
            <person name="Leu A.O."/>
            <person name="Speth D.R."/>
            <person name="Yu H."/>
            <person name="Morgan-Lang C."/>
            <person name="Hatzenpichler R."/>
            <person name="Goudeau D."/>
            <person name="Malmstrom R."/>
            <person name="Brazelton W.J."/>
            <person name="Woyke T."/>
            <person name="Hallam S.J."/>
            <person name="Tyson G.W."/>
            <person name="Wegener G."/>
            <person name="Boetius A."/>
            <person name="Orphan V."/>
        </authorList>
    </citation>
    <scope>NUCLEOTIDE SEQUENCE</scope>
</reference>
<keyword evidence="3" id="KW-0548">Nucleotidyltransferase</keyword>
<dbReference type="GO" id="GO:0005524">
    <property type="term" value="F:ATP binding"/>
    <property type="evidence" value="ECO:0007669"/>
    <property type="project" value="UniProtKB-KW"/>
</dbReference>
<feature type="domain" description="Polymerase beta nucleotidyltransferase" evidence="8">
    <location>
        <begin position="25"/>
        <end position="102"/>
    </location>
</feature>
<dbReference type="PANTHER" id="PTHR33571">
    <property type="entry name" value="SSL8005 PROTEIN"/>
    <property type="match status" value="1"/>
</dbReference>
<protein>
    <recommendedName>
        <fullName evidence="8">Polymerase beta nucleotidyltransferase domain-containing protein</fullName>
    </recommendedName>
</protein>
<proteinExistence type="predicted"/>
<dbReference type="PANTHER" id="PTHR33571:SF14">
    <property type="entry name" value="PROTEIN ADENYLYLTRANSFERASE MJ0435-RELATED"/>
    <property type="match status" value="1"/>
</dbReference>
<dbReference type="GO" id="GO:0046872">
    <property type="term" value="F:metal ion binding"/>
    <property type="evidence" value="ECO:0007669"/>
    <property type="project" value="UniProtKB-KW"/>
</dbReference>
<evidence type="ECO:0000313" key="9">
    <source>
        <dbReference type="EMBL" id="QNO44383.1"/>
    </source>
</evidence>
<evidence type="ECO:0000256" key="1">
    <source>
        <dbReference type="ARBA" id="ARBA00001946"/>
    </source>
</evidence>
<sequence>MVDVKNSSTKTDILERLEDNITTIKKFGVKRIGLFGYAVRGELKDESDIDLIIEFEEECEKFSNLINLYFYLQGLLNRKVDLVTSDSISPYLDPYILKEVKYIEKLS</sequence>
<dbReference type="InterPro" id="IPR052038">
    <property type="entry name" value="Type-VII_TA_antitoxin"/>
</dbReference>
<dbReference type="Gene3D" id="3.30.460.10">
    <property type="entry name" value="Beta Polymerase, domain 2"/>
    <property type="match status" value="1"/>
</dbReference>
<keyword evidence="6" id="KW-0067">ATP-binding</keyword>
<evidence type="ECO:0000256" key="3">
    <source>
        <dbReference type="ARBA" id="ARBA00022695"/>
    </source>
</evidence>
<comment type="cofactor">
    <cofactor evidence="1">
        <name>Mg(2+)</name>
        <dbReference type="ChEBI" id="CHEBI:18420"/>
    </cofactor>
</comment>
<evidence type="ECO:0000256" key="4">
    <source>
        <dbReference type="ARBA" id="ARBA00022723"/>
    </source>
</evidence>
<dbReference type="SUPFAM" id="SSF81301">
    <property type="entry name" value="Nucleotidyltransferase"/>
    <property type="match status" value="1"/>
</dbReference>
<evidence type="ECO:0000259" key="8">
    <source>
        <dbReference type="Pfam" id="PF18765"/>
    </source>
</evidence>
<dbReference type="GO" id="GO:0016779">
    <property type="term" value="F:nucleotidyltransferase activity"/>
    <property type="evidence" value="ECO:0007669"/>
    <property type="project" value="UniProtKB-KW"/>
</dbReference>
<dbReference type="CDD" id="cd05403">
    <property type="entry name" value="NT_KNTase_like"/>
    <property type="match status" value="1"/>
</dbReference>
<keyword evidence="4" id="KW-0479">Metal-binding</keyword>
<evidence type="ECO:0000256" key="7">
    <source>
        <dbReference type="ARBA" id="ARBA00022842"/>
    </source>
</evidence>
<evidence type="ECO:0000256" key="2">
    <source>
        <dbReference type="ARBA" id="ARBA00022679"/>
    </source>
</evidence>
<evidence type="ECO:0000256" key="6">
    <source>
        <dbReference type="ARBA" id="ARBA00022840"/>
    </source>
</evidence>
<dbReference type="InterPro" id="IPR041633">
    <property type="entry name" value="Polbeta"/>
</dbReference>
<evidence type="ECO:0000313" key="10">
    <source>
        <dbReference type="EMBL" id="QNO46481.1"/>
    </source>
</evidence>
<dbReference type="InterPro" id="IPR043519">
    <property type="entry name" value="NT_sf"/>
</dbReference>